<feature type="transmembrane region" description="Helical" evidence="6">
    <location>
        <begin position="132"/>
        <end position="152"/>
    </location>
</feature>
<evidence type="ECO:0000256" key="2">
    <source>
        <dbReference type="ARBA" id="ARBA00010596"/>
    </source>
</evidence>
<gene>
    <name evidence="8" type="ORF">QYM36_000816</name>
</gene>
<dbReference type="GO" id="GO:0006888">
    <property type="term" value="P:endoplasmic reticulum to Golgi vesicle-mediated transport"/>
    <property type="evidence" value="ECO:0007669"/>
    <property type="project" value="InterPro"/>
</dbReference>
<comment type="caution">
    <text evidence="6">Lacks conserved residue(s) required for the propagation of feature annotation.</text>
</comment>
<dbReference type="EMBL" id="JAVRJZ010000002">
    <property type="protein sequence ID" value="KAK2726499.1"/>
    <property type="molecule type" value="Genomic_DNA"/>
</dbReference>
<dbReference type="GO" id="GO:0000139">
    <property type="term" value="C:Golgi membrane"/>
    <property type="evidence" value="ECO:0007669"/>
    <property type="project" value="UniProtKB-SubCell"/>
</dbReference>
<evidence type="ECO:0000259" key="7">
    <source>
        <dbReference type="Pfam" id="PF04893"/>
    </source>
</evidence>
<evidence type="ECO:0000256" key="5">
    <source>
        <dbReference type="ARBA" id="ARBA00023136"/>
    </source>
</evidence>
<dbReference type="PANTHER" id="PTHR21236:SF1">
    <property type="entry name" value="PROTEIN YIPF6"/>
    <property type="match status" value="1"/>
</dbReference>
<dbReference type="InterPro" id="IPR045231">
    <property type="entry name" value="Yip1/4-like"/>
</dbReference>
<evidence type="ECO:0000313" key="8">
    <source>
        <dbReference type="EMBL" id="KAK2726499.1"/>
    </source>
</evidence>
<protein>
    <recommendedName>
        <fullName evidence="6">Protein YIPF</fullName>
    </recommendedName>
</protein>
<comment type="subcellular location">
    <subcellularLocation>
        <location evidence="6">Golgi apparatus membrane</location>
        <topology evidence="6">Multi-pass membrane protein</topology>
    </subcellularLocation>
    <subcellularLocation>
        <location evidence="1">Membrane</location>
        <topology evidence="1">Multi-pass membrane protein</topology>
    </subcellularLocation>
</comment>
<organism evidence="8 9">
    <name type="scientific">Artemia franciscana</name>
    <name type="common">Brine shrimp</name>
    <name type="synonym">Artemia sanfranciscana</name>
    <dbReference type="NCBI Taxonomy" id="6661"/>
    <lineage>
        <taxon>Eukaryota</taxon>
        <taxon>Metazoa</taxon>
        <taxon>Ecdysozoa</taxon>
        <taxon>Arthropoda</taxon>
        <taxon>Crustacea</taxon>
        <taxon>Branchiopoda</taxon>
        <taxon>Anostraca</taxon>
        <taxon>Artemiidae</taxon>
        <taxon>Artemia</taxon>
    </lineage>
</organism>
<keyword evidence="9" id="KW-1185">Reference proteome</keyword>
<keyword evidence="4 6" id="KW-1133">Transmembrane helix</keyword>
<feature type="transmembrane region" description="Helical" evidence="6">
    <location>
        <begin position="102"/>
        <end position="120"/>
    </location>
</feature>
<evidence type="ECO:0000256" key="6">
    <source>
        <dbReference type="RuleBase" id="RU361264"/>
    </source>
</evidence>
<proteinExistence type="inferred from homology"/>
<feature type="domain" description="Yip1" evidence="7">
    <location>
        <begin position="62"/>
        <end position="208"/>
    </location>
</feature>
<dbReference type="Pfam" id="PF04893">
    <property type="entry name" value="Yip1"/>
    <property type="match status" value="1"/>
</dbReference>
<dbReference type="PANTHER" id="PTHR21236">
    <property type="entry name" value="GOLGI MEMBRANE PROTEIN YIP1"/>
    <property type="match status" value="1"/>
</dbReference>
<evidence type="ECO:0000256" key="1">
    <source>
        <dbReference type="ARBA" id="ARBA00004141"/>
    </source>
</evidence>
<accession>A0AA88IDX2</accession>
<name>A0AA88IDX2_ARTSF</name>
<feature type="transmembrane region" description="Helical" evidence="6">
    <location>
        <begin position="193"/>
        <end position="210"/>
    </location>
</feature>
<evidence type="ECO:0000313" key="9">
    <source>
        <dbReference type="Proteomes" id="UP001187531"/>
    </source>
</evidence>
<sequence length="213" mass="23786">MDFYDPIVKGEMASLERPGIGEDGLPEFNTLDEPIKNTIMRDLGAAGQKFKYVLFPKQKQTLLKEWDLWGPFMLCTYMAMMLQKSADNSGNASESGPEFAEVFLIVCLGAIVVTLNSSLLGGKISFFQSVCVLGYCLLPCVIALTVCFVILFAEQTSFLFFLRFIVTLLGFAWAVYASVIFLGDSQPPGRKALAMYPIFLFYFVISWLILSRV</sequence>
<dbReference type="InterPro" id="IPR006977">
    <property type="entry name" value="Yip1_dom"/>
</dbReference>
<keyword evidence="5 6" id="KW-0472">Membrane</keyword>
<comment type="similarity">
    <text evidence="2 6">Belongs to the YIP1 family.</text>
</comment>
<keyword evidence="3 6" id="KW-0812">Transmembrane</keyword>
<evidence type="ECO:0000256" key="3">
    <source>
        <dbReference type="ARBA" id="ARBA00022692"/>
    </source>
</evidence>
<dbReference type="GO" id="GO:0005802">
    <property type="term" value="C:trans-Golgi network"/>
    <property type="evidence" value="ECO:0007669"/>
    <property type="project" value="TreeGrafter"/>
</dbReference>
<feature type="transmembrane region" description="Helical" evidence="6">
    <location>
        <begin position="158"/>
        <end position="181"/>
    </location>
</feature>
<dbReference type="Proteomes" id="UP001187531">
    <property type="component" value="Unassembled WGS sequence"/>
</dbReference>
<comment type="caution">
    <text evidence="8">The sequence shown here is derived from an EMBL/GenBank/DDBJ whole genome shotgun (WGS) entry which is preliminary data.</text>
</comment>
<evidence type="ECO:0000256" key="4">
    <source>
        <dbReference type="ARBA" id="ARBA00022989"/>
    </source>
</evidence>
<dbReference type="AlphaFoldDB" id="A0AA88IDX2"/>
<reference evidence="8" key="1">
    <citation type="submission" date="2023-07" db="EMBL/GenBank/DDBJ databases">
        <title>Chromosome-level genome assembly of Artemia franciscana.</title>
        <authorList>
            <person name="Jo E."/>
        </authorList>
    </citation>
    <scope>NUCLEOTIDE SEQUENCE</scope>
    <source>
        <tissue evidence="8">Whole body</tissue>
    </source>
</reference>